<keyword evidence="1 3" id="KW-0808">Transferase</keyword>
<dbReference type="EMBL" id="CAMAPC010000027">
    <property type="protein sequence ID" value="CAH9066901.1"/>
    <property type="molecule type" value="Genomic_DNA"/>
</dbReference>
<evidence type="ECO:0000313" key="4">
    <source>
        <dbReference type="Proteomes" id="UP001152467"/>
    </source>
</evidence>
<comment type="caution">
    <text evidence="3">The sequence shown here is derived from an EMBL/GenBank/DDBJ whole genome shotgun (WGS) entry which is preliminary data.</text>
</comment>
<proteinExistence type="predicted"/>
<dbReference type="PANTHER" id="PTHR45681:SF6">
    <property type="entry name" value="POLYKETIDE SYNTHASE 37"/>
    <property type="match status" value="1"/>
</dbReference>
<accession>A0A9W4R4K3</accession>
<dbReference type="InterPro" id="IPR050444">
    <property type="entry name" value="Polyketide_Synthase"/>
</dbReference>
<reference evidence="3" key="1">
    <citation type="submission" date="2022-07" db="EMBL/GenBank/DDBJ databases">
        <authorList>
            <person name="Criscuolo A."/>
        </authorList>
    </citation>
    <scope>NUCLEOTIDE SEQUENCE</scope>
    <source>
        <strain evidence="3">CIP111854</strain>
    </source>
</reference>
<evidence type="ECO:0000313" key="3">
    <source>
        <dbReference type="EMBL" id="CAH9066901.1"/>
    </source>
</evidence>
<dbReference type="RefSeq" id="WP_261627131.1">
    <property type="nucleotide sequence ID" value="NZ_CAMAPC010000027.1"/>
</dbReference>
<evidence type="ECO:0000259" key="2">
    <source>
        <dbReference type="SMART" id="SM00827"/>
    </source>
</evidence>
<sequence length="333" mass="37110">MSFSTVRNNHSLNEEFKRSPTIFMFSGQGSQFYQMGRGLYESNATFKHRLQSLDSLFYLEAGYSIVEYLYDDKKLRSEPFEKISLTHPAIFMIELALANTLIDEGIKPDGVMGASLGELCAAVVAGIISAHEAIKIVIKQATIFEKLDSGAMLAVLYDLELYYLTPAINQTCDIAAVNSQKNFVIAGTRENIAEVTALLKDKGIVYQYLPVKQAFHSSCIDHIKEHFNEEMRSFTTFAAKLPYYSCLSASKVTHIDTSYFFNVIRDPIRVSDTIRYLEARGPFNYVDLGPSGTLANSVKYNISQSGGSKPLSVMSPFGDDTTRLNNVLSTLKI</sequence>
<dbReference type="PANTHER" id="PTHR45681">
    <property type="entry name" value="POLYKETIDE SYNTHASE 44-RELATED"/>
    <property type="match status" value="1"/>
</dbReference>
<dbReference type="SMART" id="SM00827">
    <property type="entry name" value="PKS_AT"/>
    <property type="match status" value="1"/>
</dbReference>
<dbReference type="SUPFAM" id="SSF52151">
    <property type="entry name" value="FabD/lysophospholipase-like"/>
    <property type="match status" value="1"/>
</dbReference>
<dbReference type="InterPro" id="IPR014043">
    <property type="entry name" value="Acyl_transferase_dom"/>
</dbReference>
<protein>
    <submittedName>
        <fullName evidence="3">Polyketide biosynthesis acyltransferase BaeD</fullName>
        <ecNumber evidence="3">2.3.1.-</ecNumber>
    </submittedName>
</protein>
<organism evidence="3 4">
    <name type="scientific">Pseudoalteromonas holothuriae</name>
    <dbReference type="NCBI Taxonomy" id="2963714"/>
    <lineage>
        <taxon>Bacteria</taxon>
        <taxon>Pseudomonadati</taxon>
        <taxon>Pseudomonadota</taxon>
        <taxon>Gammaproteobacteria</taxon>
        <taxon>Alteromonadales</taxon>
        <taxon>Pseudoalteromonadaceae</taxon>
        <taxon>Pseudoalteromonas</taxon>
    </lineage>
</organism>
<dbReference type="EC" id="2.3.1.-" evidence="3"/>
<dbReference type="InterPro" id="IPR016036">
    <property type="entry name" value="Malonyl_transacylase_ACP-bd"/>
</dbReference>
<dbReference type="Proteomes" id="UP001152467">
    <property type="component" value="Unassembled WGS sequence"/>
</dbReference>
<name>A0A9W4R4K3_9GAMM</name>
<keyword evidence="4" id="KW-1185">Reference proteome</keyword>
<dbReference type="SUPFAM" id="SSF55048">
    <property type="entry name" value="Probable ACP-binding domain of malonyl-CoA ACP transacylase"/>
    <property type="match status" value="1"/>
</dbReference>
<dbReference type="AlphaFoldDB" id="A0A9W4R4K3"/>
<dbReference type="Pfam" id="PF00698">
    <property type="entry name" value="Acyl_transf_1"/>
    <property type="match status" value="1"/>
</dbReference>
<keyword evidence="3" id="KW-0012">Acyltransferase</keyword>
<dbReference type="InterPro" id="IPR016035">
    <property type="entry name" value="Acyl_Trfase/lysoPLipase"/>
</dbReference>
<dbReference type="InterPro" id="IPR001227">
    <property type="entry name" value="Ac_transferase_dom_sf"/>
</dbReference>
<dbReference type="GO" id="GO:0016746">
    <property type="term" value="F:acyltransferase activity"/>
    <property type="evidence" value="ECO:0007669"/>
    <property type="project" value="UniProtKB-KW"/>
</dbReference>
<evidence type="ECO:0000256" key="1">
    <source>
        <dbReference type="ARBA" id="ARBA00022679"/>
    </source>
</evidence>
<dbReference type="Gene3D" id="3.40.366.10">
    <property type="entry name" value="Malonyl-Coenzyme A Acyl Carrier Protein, domain 2"/>
    <property type="match status" value="1"/>
</dbReference>
<gene>
    <name evidence="3" type="primary">baeD</name>
    <name evidence="3" type="ORF">PSECIP111854_03983</name>
</gene>
<feature type="domain" description="Malonyl-CoA:ACP transacylase (MAT)" evidence="2">
    <location>
        <begin position="24"/>
        <end position="333"/>
    </location>
</feature>